<keyword evidence="3" id="KW-1185">Reference proteome</keyword>
<dbReference type="EMBL" id="JAHXZJ010001864">
    <property type="protein sequence ID" value="KAH0550099.1"/>
    <property type="molecule type" value="Genomic_DNA"/>
</dbReference>
<dbReference type="Proteomes" id="UP000826195">
    <property type="component" value="Unassembled WGS sequence"/>
</dbReference>
<evidence type="ECO:0000313" key="3">
    <source>
        <dbReference type="Proteomes" id="UP000826195"/>
    </source>
</evidence>
<gene>
    <name evidence="2" type="ORF">KQX54_017389</name>
</gene>
<evidence type="ECO:0000313" key="2">
    <source>
        <dbReference type="EMBL" id="KAH0550099.1"/>
    </source>
</evidence>
<feature type="compositionally biased region" description="Low complexity" evidence="1">
    <location>
        <begin position="56"/>
        <end position="75"/>
    </location>
</feature>
<reference evidence="2 3" key="1">
    <citation type="journal article" date="2021" name="J. Hered.">
        <title>A chromosome-level genome assembly of the parasitoid wasp, Cotesia glomerata (Hymenoptera: Braconidae).</title>
        <authorList>
            <person name="Pinto B.J."/>
            <person name="Weis J.J."/>
            <person name="Gamble T."/>
            <person name="Ode P.J."/>
            <person name="Paul R."/>
            <person name="Zaspel J.M."/>
        </authorList>
    </citation>
    <scope>NUCLEOTIDE SEQUENCE [LARGE SCALE GENOMIC DNA]</scope>
    <source>
        <strain evidence="2">CgM1</strain>
    </source>
</reference>
<protein>
    <submittedName>
        <fullName evidence="2">Uncharacterized protein</fullName>
    </submittedName>
</protein>
<sequence>MTYQLCLYLYVSEVERERGIGRNITAPAQRRSILRHSRTRHPNVPGSCDAHDHPASIASSPYSSQSRSPIYSAQSKLPRHTKRNVRGKLPAFYFWFAYLYLDLYMDLRILNLLGVTCKKYNNVRRLDAELTCVWMSGSRRLLPGASMSEKRKGTGTYKESKGLRNDILFRYYA</sequence>
<name>A0AAV7HY25_COTGL</name>
<feature type="region of interest" description="Disordered" evidence="1">
    <location>
        <begin position="31"/>
        <end position="75"/>
    </location>
</feature>
<comment type="caution">
    <text evidence="2">The sequence shown here is derived from an EMBL/GenBank/DDBJ whole genome shotgun (WGS) entry which is preliminary data.</text>
</comment>
<proteinExistence type="predicted"/>
<accession>A0AAV7HY25</accession>
<dbReference type="AlphaFoldDB" id="A0AAV7HY25"/>
<feature type="compositionally biased region" description="Basic residues" evidence="1">
    <location>
        <begin position="32"/>
        <end position="41"/>
    </location>
</feature>
<organism evidence="2 3">
    <name type="scientific">Cotesia glomerata</name>
    <name type="common">Lepidopteran parasitic wasp</name>
    <name type="synonym">Apanteles glomeratus</name>
    <dbReference type="NCBI Taxonomy" id="32391"/>
    <lineage>
        <taxon>Eukaryota</taxon>
        <taxon>Metazoa</taxon>
        <taxon>Ecdysozoa</taxon>
        <taxon>Arthropoda</taxon>
        <taxon>Hexapoda</taxon>
        <taxon>Insecta</taxon>
        <taxon>Pterygota</taxon>
        <taxon>Neoptera</taxon>
        <taxon>Endopterygota</taxon>
        <taxon>Hymenoptera</taxon>
        <taxon>Apocrita</taxon>
        <taxon>Ichneumonoidea</taxon>
        <taxon>Braconidae</taxon>
        <taxon>Microgastrinae</taxon>
        <taxon>Cotesia</taxon>
    </lineage>
</organism>
<evidence type="ECO:0000256" key="1">
    <source>
        <dbReference type="SAM" id="MobiDB-lite"/>
    </source>
</evidence>